<dbReference type="RefSeq" id="WP_127455225.1">
    <property type="nucleotide sequence ID" value="NZ_JAROBY010000041.1"/>
</dbReference>
<evidence type="ECO:0000256" key="1">
    <source>
        <dbReference type="SAM" id="SignalP"/>
    </source>
</evidence>
<dbReference type="EMBL" id="JAROBY010000041">
    <property type="protein sequence ID" value="MEB4796848.1"/>
    <property type="molecule type" value="Genomic_DNA"/>
</dbReference>
<accession>A0ABU6DIN3</accession>
<evidence type="ECO:0000313" key="3">
    <source>
        <dbReference type="Proteomes" id="UP001355653"/>
    </source>
</evidence>
<keyword evidence="1" id="KW-0732">Signal</keyword>
<feature type="chain" id="PRO_5046197483" description="Lipoprotein" evidence="1">
    <location>
        <begin position="25"/>
        <end position="166"/>
    </location>
</feature>
<proteinExistence type="predicted"/>
<comment type="caution">
    <text evidence="2">The sequence shown here is derived from an EMBL/GenBank/DDBJ whole genome shotgun (WGS) entry which is preliminary data.</text>
</comment>
<dbReference type="Proteomes" id="UP001355653">
    <property type="component" value="Unassembled WGS sequence"/>
</dbReference>
<evidence type="ECO:0000313" key="2">
    <source>
        <dbReference type="EMBL" id="MEB4796848.1"/>
    </source>
</evidence>
<name>A0ABU6DIN3_9BACL</name>
<keyword evidence="3" id="KW-1185">Reference proteome</keyword>
<feature type="signal peptide" evidence="1">
    <location>
        <begin position="1"/>
        <end position="24"/>
    </location>
</feature>
<reference evidence="2 3" key="1">
    <citation type="submission" date="2023-03" db="EMBL/GenBank/DDBJ databases">
        <title>Bacillus Genome Sequencing.</title>
        <authorList>
            <person name="Dunlap C."/>
        </authorList>
    </citation>
    <scope>NUCLEOTIDE SEQUENCE [LARGE SCALE GENOMIC DNA]</scope>
    <source>
        <strain evidence="2 3">NRS-1351</strain>
    </source>
</reference>
<evidence type="ECO:0008006" key="4">
    <source>
        <dbReference type="Google" id="ProtNLM"/>
    </source>
</evidence>
<gene>
    <name evidence="2" type="ORF">P5G65_23375</name>
</gene>
<sequence>MGHYRFVVLFLILLIFLVSCNQQANTMLVKMPDDFNFSVRYGITSKNEINTFESTVTKDLVSNGIITTSIKLSENEMTKIYKQMREVNISQDLKLVSKSNCRRTPYSEDQWKIQMNGKITSFIWSEENCVITHDAKKLEDLRKFVFNIVKNKTEYKKLPEAVGGYD</sequence>
<dbReference type="PROSITE" id="PS51257">
    <property type="entry name" value="PROKAR_LIPOPROTEIN"/>
    <property type="match status" value="1"/>
</dbReference>
<protein>
    <recommendedName>
        <fullName evidence="4">Lipoprotein</fullName>
    </recommendedName>
</protein>
<organism evidence="2 3">
    <name type="scientific">Paenibacillus chondroitinus</name>
    <dbReference type="NCBI Taxonomy" id="59842"/>
    <lineage>
        <taxon>Bacteria</taxon>
        <taxon>Bacillati</taxon>
        <taxon>Bacillota</taxon>
        <taxon>Bacilli</taxon>
        <taxon>Bacillales</taxon>
        <taxon>Paenibacillaceae</taxon>
        <taxon>Paenibacillus</taxon>
    </lineage>
</organism>